<proteinExistence type="predicted"/>
<sequence>MSTEAKAVLEPVINAETGAIEVTRELTQEYANELIQHIEDEVREVFEPMAGVDFIKEHGKDNVINELYKVYNSEKVATESIPILLRGLPLKALKVLCEDVRYYQSFSKGVENLDNFITISEMFDGVDPEKDAITLSLEQVRKVSELWSKLTFKTLKEAKELKIIRENMKSVYASVWYLDVKVKMIAEAANMIEGKIKKYILELGLVDADAPIKKHEGEEEVVVTDAEQVV</sequence>
<name>A0A1B4XWN9_9CAUD</name>
<protein>
    <submittedName>
        <fullName evidence="1">Uncharacterized protein</fullName>
    </submittedName>
</protein>
<keyword evidence="2" id="KW-1185">Reference proteome</keyword>
<evidence type="ECO:0000313" key="2">
    <source>
        <dbReference type="Proteomes" id="UP000224877"/>
    </source>
</evidence>
<evidence type="ECO:0000313" key="1">
    <source>
        <dbReference type="EMBL" id="BAV39230.1"/>
    </source>
</evidence>
<reference evidence="1 2" key="1">
    <citation type="submission" date="2016-07" db="EMBL/GenBank/DDBJ databases">
        <title>Characterization of three bacteriophages infecting bacteria isolated from shrimp culture pond water.</title>
        <authorList>
            <person name="Khoa H.V."/>
        </authorList>
    </citation>
    <scope>NUCLEOTIDE SEQUENCE [LARGE SCALE GENOMIC DNA]</scope>
</reference>
<organism evidence="1 2">
    <name type="scientific">Tenacibaculum phage pT24</name>
    <dbReference type="NCBI Taxonomy" id="1880590"/>
    <lineage>
        <taxon>Viruses</taxon>
        <taxon>Duplodnaviria</taxon>
        <taxon>Heunggongvirae</taxon>
        <taxon>Uroviricota</taxon>
        <taxon>Caudoviricetes</taxon>
        <taxon>Kungbxnavirus</taxon>
        <taxon>Kungbxnavirus pT24</taxon>
    </lineage>
</organism>
<dbReference type="EMBL" id="LC168164">
    <property type="protein sequence ID" value="BAV39230.1"/>
    <property type="molecule type" value="Genomic_DNA"/>
</dbReference>
<accession>A0A1B4XWN9</accession>
<gene>
    <name evidence="1" type="ORF">BPT24_105</name>
</gene>
<dbReference type="Proteomes" id="UP000224877">
    <property type="component" value="Segment"/>
</dbReference>